<evidence type="ECO:0000256" key="1">
    <source>
        <dbReference type="ARBA" id="ARBA00001964"/>
    </source>
</evidence>
<dbReference type="InterPro" id="IPR045229">
    <property type="entry name" value="TPP_enz"/>
</dbReference>
<accession>A0A6J6B345</accession>
<feature type="domain" description="Thiamine pyrophosphate enzyme TPP-binding" evidence="6">
    <location>
        <begin position="385"/>
        <end position="524"/>
    </location>
</feature>
<dbReference type="EMBL" id="CAEZSE010000056">
    <property type="protein sequence ID" value="CAB4533084.1"/>
    <property type="molecule type" value="Genomic_DNA"/>
</dbReference>
<feature type="domain" description="Thiamine pyrophosphate enzyme N-terminal TPP-binding" evidence="7">
    <location>
        <begin position="7"/>
        <end position="124"/>
    </location>
</feature>
<dbReference type="GO" id="GO:0005948">
    <property type="term" value="C:acetolactate synthase complex"/>
    <property type="evidence" value="ECO:0007669"/>
    <property type="project" value="TreeGrafter"/>
</dbReference>
<dbReference type="Pfam" id="PF00205">
    <property type="entry name" value="TPP_enzyme_M"/>
    <property type="match status" value="1"/>
</dbReference>
<dbReference type="InterPro" id="IPR011766">
    <property type="entry name" value="TPP_enzyme_TPP-bd"/>
</dbReference>
<dbReference type="PANTHER" id="PTHR18968:SF13">
    <property type="entry name" value="ACETOLACTATE SYNTHASE CATALYTIC SUBUNIT, MITOCHONDRIAL"/>
    <property type="match status" value="1"/>
</dbReference>
<evidence type="ECO:0000256" key="2">
    <source>
        <dbReference type="ARBA" id="ARBA00007812"/>
    </source>
</evidence>
<dbReference type="GO" id="GO:0009097">
    <property type="term" value="P:isoleucine biosynthetic process"/>
    <property type="evidence" value="ECO:0007669"/>
    <property type="project" value="TreeGrafter"/>
</dbReference>
<dbReference type="NCBIfam" id="NF005712">
    <property type="entry name" value="PRK07524.1"/>
    <property type="match status" value="1"/>
</dbReference>
<evidence type="ECO:0000313" key="8">
    <source>
        <dbReference type="EMBL" id="CAB4533084.1"/>
    </source>
</evidence>
<sequence>MTSAELRVGEAIIDLLAREYGVDVVFGIPGVHNIELYRGLHRSGVRAISPRHEQGAGFMADGWSIVSGRPGVCVLISGPGITNVMTPIAQAYHDSRPMFVLASTTPTGALGKSFGPLHDLPDQAAIVRTICAFSETVTDITQLPALIERAWNIFSSDRPRPVHIAIPMDVLEQTCQPFTRVHISSAKPVADEREINRAIEILNNAISPVIIAGGGTIDASAQVISLAEKLDAPVLLTGNAKGVVPSSHQLCAGNCLIFGRVQRDVETADVVIVVGTEISDTDLYNNGRALKLTGKIVRIDIDSEQLTRRVTPTVGLVGDAASTLRAIISGLKPRTQTDGENRAHIWREHARAKTNKIFVPWLTAIEAELPSDAIVALDSTQLAYSAHWWLPATQPRSWLAPYGFGTLGCALPMAIGASVATPNRHVLAIAGDGGWLFTVAEMAAAVDLSSKIVFVLWDNSGYEQIRESFDDVAAPQMGVDVSSHDPVAIARGFGWTASEVTTPEQLSISLRDAFANAGPQFIRVLVK</sequence>
<dbReference type="Gene3D" id="3.40.50.1220">
    <property type="entry name" value="TPP-binding domain"/>
    <property type="match status" value="1"/>
</dbReference>
<dbReference type="GO" id="GO:0050660">
    <property type="term" value="F:flavin adenine dinucleotide binding"/>
    <property type="evidence" value="ECO:0007669"/>
    <property type="project" value="TreeGrafter"/>
</dbReference>
<dbReference type="InterPro" id="IPR029061">
    <property type="entry name" value="THDP-binding"/>
</dbReference>
<dbReference type="InterPro" id="IPR012001">
    <property type="entry name" value="Thiamin_PyroP_enz_TPP-bd_dom"/>
</dbReference>
<dbReference type="InterPro" id="IPR012000">
    <property type="entry name" value="Thiamin_PyroP_enz_cen_dom"/>
</dbReference>
<dbReference type="GO" id="GO:0003984">
    <property type="term" value="F:acetolactate synthase activity"/>
    <property type="evidence" value="ECO:0007669"/>
    <property type="project" value="TreeGrafter"/>
</dbReference>
<dbReference type="InterPro" id="IPR029035">
    <property type="entry name" value="DHS-like_NAD/FAD-binding_dom"/>
</dbReference>
<dbReference type="Pfam" id="PF02776">
    <property type="entry name" value="TPP_enzyme_N"/>
    <property type="match status" value="1"/>
</dbReference>
<evidence type="ECO:0000259" key="7">
    <source>
        <dbReference type="Pfam" id="PF02776"/>
    </source>
</evidence>
<evidence type="ECO:0000256" key="4">
    <source>
        <dbReference type="RuleBase" id="RU362132"/>
    </source>
</evidence>
<dbReference type="Gene3D" id="3.40.50.970">
    <property type="match status" value="2"/>
</dbReference>
<proteinExistence type="inferred from homology"/>
<comment type="cofactor">
    <cofactor evidence="1">
        <name>thiamine diphosphate</name>
        <dbReference type="ChEBI" id="CHEBI:58937"/>
    </cofactor>
</comment>
<dbReference type="GO" id="GO:0030976">
    <property type="term" value="F:thiamine pyrophosphate binding"/>
    <property type="evidence" value="ECO:0007669"/>
    <property type="project" value="InterPro"/>
</dbReference>
<comment type="similarity">
    <text evidence="2 4">Belongs to the TPP enzyme family.</text>
</comment>
<dbReference type="CDD" id="cd07035">
    <property type="entry name" value="TPP_PYR_POX_like"/>
    <property type="match status" value="1"/>
</dbReference>
<protein>
    <submittedName>
        <fullName evidence="8">Unannotated protein</fullName>
    </submittedName>
</protein>
<dbReference type="CDD" id="cd00568">
    <property type="entry name" value="TPP_enzymes"/>
    <property type="match status" value="1"/>
</dbReference>
<reference evidence="8" key="1">
    <citation type="submission" date="2020-05" db="EMBL/GenBank/DDBJ databases">
        <authorList>
            <person name="Chiriac C."/>
            <person name="Salcher M."/>
            <person name="Ghai R."/>
            <person name="Kavagutti S V."/>
        </authorList>
    </citation>
    <scope>NUCLEOTIDE SEQUENCE</scope>
</reference>
<dbReference type="SUPFAM" id="SSF52518">
    <property type="entry name" value="Thiamin diphosphate-binding fold (THDP-binding)"/>
    <property type="match status" value="2"/>
</dbReference>
<dbReference type="PANTHER" id="PTHR18968">
    <property type="entry name" value="THIAMINE PYROPHOSPHATE ENZYMES"/>
    <property type="match status" value="1"/>
</dbReference>
<dbReference type="GO" id="GO:0009099">
    <property type="term" value="P:L-valine biosynthetic process"/>
    <property type="evidence" value="ECO:0007669"/>
    <property type="project" value="TreeGrafter"/>
</dbReference>
<keyword evidence="3 4" id="KW-0786">Thiamine pyrophosphate</keyword>
<dbReference type="Pfam" id="PF02775">
    <property type="entry name" value="TPP_enzyme_C"/>
    <property type="match status" value="1"/>
</dbReference>
<dbReference type="AlphaFoldDB" id="A0A6J6B345"/>
<dbReference type="SUPFAM" id="SSF52467">
    <property type="entry name" value="DHS-like NAD/FAD-binding domain"/>
    <property type="match status" value="1"/>
</dbReference>
<evidence type="ECO:0000259" key="5">
    <source>
        <dbReference type="Pfam" id="PF00205"/>
    </source>
</evidence>
<name>A0A6J6B345_9ZZZZ</name>
<dbReference type="PROSITE" id="PS00187">
    <property type="entry name" value="TPP_ENZYMES"/>
    <property type="match status" value="1"/>
</dbReference>
<evidence type="ECO:0000259" key="6">
    <source>
        <dbReference type="Pfam" id="PF02775"/>
    </source>
</evidence>
<feature type="domain" description="Thiamine pyrophosphate enzyme central" evidence="5">
    <location>
        <begin position="195"/>
        <end position="327"/>
    </location>
</feature>
<evidence type="ECO:0000256" key="3">
    <source>
        <dbReference type="ARBA" id="ARBA00023052"/>
    </source>
</evidence>
<gene>
    <name evidence="8" type="ORF">UFOPK1353_00467</name>
</gene>
<dbReference type="InterPro" id="IPR000399">
    <property type="entry name" value="TPP-bd_CS"/>
</dbReference>
<organism evidence="8">
    <name type="scientific">freshwater metagenome</name>
    <dbReference type="NCBI Taxonomy" id="449393"/>
    <lineage>
        <taxon>unclassified sequences</taxon>
        <taxon>metagenomes</taxon>
        <taxon>ecological metagenomes</taxon>
    </lineage>
</organism>
<dbReference type="GO" id="GO:0000287">
    <property type="term" value="F:magnesium ion binding"/>
    <property type="evidence" value="ECO:0007669"/>
    <property type="project" value="InterPro"/>
</dbReference>